<dbReference type="EMBL" id="AUZZ01002092">
    <property type="protein sequence ID" value="EQD61746.1"/>
    <property type="molecule type" value="Genomic_DNA"/>
</dbReference>
<evidence type="ECO:0000256" key="1">
    <source>
        <dbReference type="SAM" id="MobiDB-lite"/>
    </source>
</evidence>
<reference evidence="2" key="1">
    <citation type="submission" date="2013-08" db="EMBL/GenBank/DDBJ databases">
        <authorList>
            <person name="Mendez C."/>
            <person name="Richter M."/>
            <person name="Ferrer M."/>
            <person name="Sanchez J."/>
        </authorList>
    </citation>
    <scope>NUCLEOTIDE SEQUENCE</scope>
</reference>
<gene>
    <name evidence="2" type="ORF">B2A_03123</name>
</gene>
<evidence type="ECO:0000313" key="2">
    <source>
        <dbReference type="EMBL" id="EQD61746.1"/>
    </source>
</evidence>
<organism evidence="2">
    <name type="scientific">mine drainage metagenome</name>
    <dbReference type="NCBI Taxonomy" id="410659"/>
    <lineage>
        <taxon>unclassified sequences</taxon>
        <taxon>metagenomes</taxon>
        <taxon>ecological metagenomes</taxon>
    </lineage>
</organism>
<feature type="region of interest" description="Disordered" evidence="1">
    <location>
        <begin position="84"/>
        <end position="151"/>
    </location>
</feature>
<comment type="caution">
    <text evidence="2">The sequence shown here is derived from an EMBL/GenBank/DDBJ whole genome shotgun (WGS) entry which is preliminary data.</text>
</comment>
<reference evidence="2" key="2">
    <citation type="journal article" date="2014" name="ISME J.">
        <title>Microbial stratification in low pH oxic and suboxic macroscopic growths along an acid mine drainage.</title>
        <authorList>
            <person name="Mendez-Garcia C."/>
            <person name="Mesa V."/>
            <person name="Sprenger R.R."/>
            <person name="Richter M."/>
            <person name="Diez M.S."/>
            <person name="Solano J."/>
            <person name="Bargiela R."/>
            <person name="Golyshina O.V."/>
            <person name="Manteca A."/>
            <person name="Ramos J.L."/>
            <person name="Gallego J.R."/>
            <person name="Llorente I."/>
            <person name="Martins Dos Santos V.A."/>
            <person name="Jensen O.N."/>
            <person name="Pelaez A.I."/>
            <person name="Sanchez J."/>
            <person name="Ferrer M."/>
        </authorList>
    </citation>
    <scope>NUCLEOTIDE SEQUENCE</scope>
</reference>
<name>T1AMA4_9ZZZZ</name>
<sequence length="151" mass="16155">MVAERMRTQALPRSEVRFSRRAVREATAWGDTQLRVHLERLVALEYLLVHRGSRGQSFVYELLYDGDGSAAPYRSGLIDVATMATSRGSDPENAGPSRPARGINAAASRPAEPPARPSGATPVAPPSLPPRKTHVTGTSVPPSYPSPSRGA</sequence>
<dbReference type="AlphaFoldDB" id="T1AMA4"/>
<accession>T1AMA4</accession>
<protein>
    <submittedName>
        <fullName evidence="2">Dnag primase-like protein</fullName>
    </submittedName>
</protein>
<proteinExistence type="predicted"/>